<dbReference type="InterPro" id="IPR011004">
    <property type="entry name" value="Trimer_LpxA-like_sf"/>
</dbReference>
<dbReference type="InterPro" id="IPR018357">
    <property type="entry name" value="Hexapep_transf_CS"/>
</dbReference>
<protein>
    <submittedName>
        <fullName evidence="5">N-acetyltransferase</fullName>
    </submittedName>
</protein>
<keyword evidence="2" id="KW-0808">Transferase</keyword>
<evidence type="ECO:0000256" key="3">
    <source>
        <dbReference type="ARBA" id="ARBA00022915"/>
    </source>
</evidence>
<accession>A0A7C2YHY4</accession>
<sequence length="238" mass="25682">MLKGEKNISHKASIGEKVFLGERSAVLGNSRIGSGTFIDADVIIGYPTRKRIKDLQMGVANEIESEGSLIGEMCLIRSFSVIYERVKIGNKVETGHRVLIREDTEIGDESIVGTDTVIDGRVKIGERARIETGVYIPPLTIIGKNVFLGPRVVFTNDKYPVSSRWVGVVVEDNVAIGANATIIAGVKIGEGSIVASGAVVTRDIPPGVVVAGVPAKIISSREEFERKKKEYEKMGMQG</sequence>
<dbReference type="EMBL" id="DSFE01000094">
    <property type="protein sequence ID" value="HEU98057.1"/>
    <property type="molecule type" value="Genomic_DNA"/>
</dbReference>
<evidence type="ECO:0000256" key="4">
    <source>
        <dbReference type="ARBA" id="ARBA00023154"/>
    </source>
</evidence>
<keyword evidence="4" id="KW-0457">Lysine biosynthesis</keyword>
<dbReference type="Pfam" id="PF00132">
    <property type="entry name" value="Hexapep"/>
    <property type="match status" value="1"/>
</dbReference>
<keyword evidence="3" id="KW-0220">Diaminopimelate biosynthesis</keyword>
<reference evidence="5" key="1">
    <citation type="journal article" date="2020" name="mSystems">
        <title>Genome- and Community-Level Interaction Insights into Carbon Utilization and Element Cycling Functions of Hydrothermarchaeota in Hydrothermal Sediment.</title>
        <authorList>
            <person name="Zhou Z."/>
            <person name="Liu Y."/>
            <person name="Xu W."/>
            <person name="Pan J."/>
            <person name="Luo Z.H."/>
            <person name="Li M."/>
        </authorList>
    </citation>
    <scope>NUCLEOTIDE SEQUENCE [LARGE SCALE GENOMIC DNA]</scope>
    <source>
        <strain evidence="5">SpSt-1259</strain>
    </source>
</reference>
<name>A0A7C2YHY4_9CREN</name>
<dbReference type="Proteomes" id="UP000885664">
    <property type="component" value="Unassembled WGS sequence"/>
</dbReference>
<dbReference type="InterPro" id="IPR050179">
    <property type="entry name" value="Trans_hexapeptide_repeat"/>
</dbReference>
<evidence type="ECO:0000256" key="1">
    <source>
        <dbReference type="ARBA" id="ARBA00022605"/>
    </source>
</evidence>
<dbReference type="Pfam" id="PF14602">
    <property type="entry name" value="Hexapep_2"/>
    <property type="match status" value="1"/>
</dbReference>
<dbReference type="PANTHER" id="PTHR43300">
    <property type="entry name" value="ACETYLTRANSFERASE"/>
    <property type="match status" value="1"/>
</dbReference>
<evidence type="ECO:0000313" key="5">
    <source>
        <dbReference type="EMBL" id="HEU98057.1"/>
    </source>
</evidence>
<gene>
    <name evidence="5" type="ORF">ENO36_04310</name>
</gene>
<dbReference type="AlphaFoldDB" id="A0A7C2YHY4"/>
<dbReference type="CDD" id="cd03358">
    <property type="entry name" value="LbH_WxcM_N_like"/>
    <property type="match status" value="1"/>
</dbReference>
<dbReference type="PANTHER" id="PTHR43300:SF10">
    <property type="entry name" value="2,3,4,5-TETRAHYDROPYRIDINE-2,6-DICARBOXYLATE N-ACETYLTRANSFERASE"/>
    <property type="match status" value="1"/>
</dbReference>
<organism evidence="5">
    <name type="scientific">Fervidicoccus fontis</name>
    <dbReference type="NCBI Taxonomy" id="683846"/>
    <lineage>
        <taxon>Archaea</taxon>
        <taxon>Thermoproteota</taxon>
        <taxon>Thermoprotei</taxon>
        <taxon>Fervidicoccales</taxon>
        <taxon>Fervidicoccaceae</taxon>
        <taxon>Fervidicoccus</taxon>
    </lineage>
</organism>
<dbReference type="InterPro" id="IPR001451">
    <property type="entry name" value="Hexapep"/>
</dbReference>
<evidence type="ECO:0000256" key="2">
    <source>
        <dbReference type="ARBA" id="ARBA00022679"/>
    </source>
</evidence>
<proteinExistence type="predicted"/>
<dbReference type="SUPFAM" id="SSF51161">
    <property type="entry name" value="Trimeric LpxA-like enzymes"/>
    <property type="match status" value="1"/>
</dbReference>
<dbReference type="PROSITE" id="PS00101">
    <property type="entry name" value="HEXAPEP_TRANSFERASES"/>
    <property type="match status" value="1"/>
</dbReference>
<dbReference type="Gene3D" id="2.160.10.10">
    <property type="entry name" value="Hexapeptide repeat proteins"/>
    <property type="match status" value="1"/>
</dbReference>
<comment type="caution">
    <text evidence="5">The sequence shown here is derived from an EMBL/GenBank/DDBJ whole genome shotgun (WGS) entry which is preliminary data.</text>
</comment>
<keyword evidence="1" id="KW-0028">Amino-acid biosynthesis</keyword>
<dbReference type="GO" id="GO:0016740">
    <property type="term" value="F:transferase activity"/>
    <property type="evidence" value="ECO:0007669"/>
    <property type="project" value="UniProtKB-KW"/>
</dbReference>